<comment type="caution">
    <text evidence="3">The sequence shown here is derived from an EMBL/GenBank/DDBJ whole genome shotgun (WGS) entry which is preliminary data.</text>
</comment>
<evidence type="ECO:0000313" key="4">
    <source>
        <dbReference type="Proteomes" id="UP000036932"/>
    </source>
</evidence>
<dbReference type="SUPFAM" id="SSF55383">
    <property type="entry name" value="Copper amine oxidase, domain N"/>
    <property type="match status" value="1"/>
</dbReference>
<feature type="domain" description="Copper amine oxidase-like N-terminal" evidence="2">
    <location>
        <begin position="30"/>
        <end position="134"/>
    </location>
</feature>
<dbReference type="InterPro" id="IPR012854">
    <property type="entry name" value="Cu_amine_oxidase-like_N"/>
</dbReference>
<feature type="signal peptide" evidence="1">
    <location>
        <begin position="1"/>
        <end position="22"/>
    </location>
</feature>
<reference evidence="4" key="1">
    <citation type="submission" date="2015-08" db="EMBL/GenBank/DDBJ databases">
        <title>Genome sequencing project for genomic taxonomy and phylogenomics of Bacillus-like bacteria.</title>
        <authorList>
            <person name="Liu B."/>
            <person name="Wang J."/>
            <person name="Zhu Y."/>
            <person name="Liu G."/>
            <person name="Chen Q."/>
            <person name="Chen Z."/>
            <person name="Lan J."/>
            <person name="Che J."/>
            <person name="Ge C."/>
            <person name="Shi H."/>
            <person name="Pan Z."/>
            <person name="Liu X."/>
        </authorList>
    </citation>
    <scope>NUCLEOTIDE SEQUENCE [LARGE SCALE GENOMIC DNA]</scope>
    <source>
        <strain evidence="4">FJAT-22460</strain>
    </source>
</reference>
<evidence type="ECO:0000313" key="3">
    <source>
        <dbReference type="EMBL" id="KOR82408.1"/>
    </source>
</evidence>
<dbReference type="OrthoDB" id="2612926at2"/>
<dbReference type="InterPro" id="IPR036582">
    <property type="entry name" value="Mao_N_sf"/>
</dbReference>
<evidence type="ECO:0000256" key="1">
    <source>
        <dbReference type="SAM" id="SignalP"/>
    </source>
</evidence>
<name>A0A0M1NJI8_9BACL</name>
<keyword evidence="4" id="KW-1185">Reference proteome</keyword>
<gene>
    <name evidence="3" type="ORF">AM231_18955</name>
</gene>
<dbReference type="Pfam" id="PF07833">
    <property type="entry name" value="Cu_amine_oxidN1"/>
    <property type="match status" value="1"/>
</dbReference>
<dbReference type="RefSeq" id="WP_054404023.1">
    <property type="nucleotide sequence ID" value="NZ_LIUT01000003.1"/>
</dbReference>
<dbReference type="Proteomes" id="UP000036932">
    <property type="component" value="Unassembled WGS sequence"/>
</dbReference>
<proteinExistence type="predicted"/>
<evidence type="ECO:0000259" key="2">
    <source>
        <dbReference type="Pfam" id="PF07833"/>
    </source>
</evidence>
<dbReference type="EMBL" id="LIUT01000003">
    <property type="protein sequence ID" value="KOR82408.1"/>
    <property type="molecule type" value="Genomic_DNA"/>
</dbReference>
<dbReference type="PATRIC" id="fig|1705565.3.peg.5744"/>
<keyword evidence="1" id="KW-0732">Signal</keyword>
<dbReference type="Gene3D" id="3.30.457.10">
    <property type="entry name" value="Copper amine oxidase-like, N-terminal domain"/>
    <property type="match status" value="1"/>
</dbReference>
<dbReference type="AlphaFoldDB" id="A0A0M1NJI8"/>
<protein>
    <submittedName>
        <fullName evidence="3">Copper amine oxidase</fullName>
    </submittedName>
</protein>
<sequence>MKFKIAAIIILLFTCLVPAAGAAPANIVNVDGVKVGLRQAPIMRDGVTLVQFAPIFKSLGLSVKWDSSKQQITGTKKGINLVLTVGNKNAYINGSRVLLESPPVSINGNIFVPLRFISEATGATLAVKGNTINITSYQGTEPFVPKPAPIPPVKTKTDKIQEELESKYSNLSSGKLHLNKLTYGVRDDSDTISIAVEISDEQTMQNIIDAFDSKPSTGHLLTKNIADHVHKKYGYKKVYVFIITFFASSSYPSGYDAQYNVFVPEYNMYVTRWPLYGGSYNYSKKVAYWYFDPTGDTEYMIYSSSL</sequence>
<organism evidence="3 4">
    <name type="scientific">Paenibacillus solani</name>
    <dbReference type="NCBI Taxonomy" id="1705565"/>
    <lineage>
        <taxon>Bacteria</taxon>
        <taxon>Bacillati</taxon>
        <taxon>Bacillota</taxon>
        <taxon>Bacilli</taxon>
        <taxon>Bacillales</taxon>
        <taxon>Paenibacillaceae</taxon>
        <taxon>Paenibacillus</taxon>
    </lineage>
</organism>
<accession>A0A0M1NJI8</accession>
<feature type="chain" id="PRO_5005620183" evidence="1">
    <location>
        <begin position="23"/>
        <end position="306"/>
    </location>
</feature>